<dbReference type="Proteomes" id="UP001279734">
    <property type="component" value="Unassembled WGS sequence"/>
</dbReference>
<keyword evidence="3" id="KW-1185">Reference proteome</keyword>
<proteinExistence type="predicted"/>
<sequence>MWTHYQGTGQGGRRGRPVVAGTSERPEGPKQRPRTGVTRLRVELGVGGCCGASAGLRASEAGWTHGVAVAKAKMEGGGRVLFLMSWILSRWVSMMRWRQTGVEVRLTRSAMTLCSADNEAVVRYLEGEMDLARFSYHPSVTMKKGNTG</sequence>
<comment type="caution">
    <text evidence="2">The sequence shown here is derived from an EMBL/GenBank/DDBJ whole genome shotgun (WGS) entry which is preliminary data.</text>
</comment>
<accession>A0AAD3XWP3</accession>
<protein>
    <submittedName>
        <fullName evidence="2">Uncharacterized protein</fullName>
    </submittedName>
</protein>
<dbReference type="EMBL" id="BSYO01000020">
    <property type="protein sequence ID" value="GMH19050.1"/>
    <property type="molecule type" value="Genomic_DNA"/>
</dbReference>
<dbReference type="AlphaFoldDB" id="A0AAD3XWP3"/>
<evidence type="ECO:0000313" key="3">
    <source>
        <dbReference type="Proteomes" id="UP001279734"/>
    </source>
</evidence>
<name>A0AAD3XWP3_NEPGR</name>
<evidence type="ECO:0000256" key="1">
    <source>
        <dbReference type="SAM" id="MobiDB-lite"/>
    </source>
</evidence>
<reference evidence="2" key="1">
    <citation type="submission" date="2023-05" db="EMBL/GenBank/DDBJ databases">
        <title>Nepenthes gracilis genome sequencing.</title>
        <authorList>
            <person name="Fukushima K."/>
        </authorList>
    </citation>
    <scope>NUCLEOTIDE SEQUENCE</scope>
    <source>
        <strain evidence="2">SING2019-196</strain>
    </source>
</reference>
<organism evidence="2 3">
    <name type="scientific">Nepenthes gracilis</name>
    <name type="common">Slender pitcher plant</name>
    <dbReference type="NCBI Taxonomy" id="150966"/>
    <lineage>
        <taxon>Eukaryota</taxon>
        <taxon>Viridiplantae</taxon>
        <taxon>Streptophyta</taxon>
        <taxon>Embryophyta</taxon>
        <taxon>Tracheophyta</taxon>
        <taxon>Spermatophyta</taxon>
        <taxon>Magnoliopsida</taxon>
        <taxon>eudicotyledons</taxon>
        <taxon>Gunneridae</taxon>
        <taxon>Pentapetalae</taxon>
        <taxon>Caryophyllales</taxon>
        <taxon>Nepenthaceae</taxon>
        <taxon>Nepenthes</taxon>
    </lineage>
</organism>
<feature type="region of interest" description="Disordered" evidence="1">
    <location>
        <begin position="1"/>
        <end position="35"/>
    </location>
</feature>
<evidence type="ECO:0000313" key="2">
    <source>
        <dbReference type="EMBL" id="GMH19050.1"/>
    </source>
</evidence>
<gene>
    <name evidence="2" type="ORF">Nepgr_020891</name>
</gene>